<dbReference type="RefSeq" id="WP_323246144.1">
    <property type="nucleotide sequence ID" value="NZ_JAYFUL010000001.1"/>
</dbReference>
<dbReference type="PANTHER" id="PTHR43265">
    <property type="entry name" value="ESTERASE ESTD"/>
    <property type="match status" value="1"/>
</dbReference>
<dbReference type="Gene3D" id="3.40.50.1820">
    <property type="entry name" value="alpha/beta hydrolase"/>
    <property type="match status" value="1"/>
</dbReference>
<feature type="domain" description="Serine aminopeptidase S33" evidence="2">
    <location>
        <begin position="74"/>
        <end position="171"/>
    </location>
</feature>
<dbReference type="Pfam" id="PF12146">
    <property type="entry name" value="Hydrolase_4"/>
    <property type="match status" value="1"/>
</dbReference>
<dbReference type="EMBL" id="JAYFUL010000001">
    <property type="protein sequence ID" value="MEA5256339.1"/>
    <property type="molecule type" value="Genomic_DNA"/>
</dbReference>
<proteinExistence type="predicted"/>
<feature type="signal peptide" evidence="1">
    <location>
        <begin position="1"/>
        <end position="20"/>
    </location>
</feature>
<dbReference type="InterPro" id="IPR022742">
    <property type="entry name" value="Hydrolase_4"/>
</dbReference>
<evidence type="ECO:0000256" key="1">
    <source>
        <dbReference type="SAM" id="SignalP"/>
    </source>
</evidence>
<organism evidence="3 4">
    <name type="scientific">Arcicella aquatica</name>
    <dbReference type="NCBI Taxonomy" id="217141"/>
    <lineage>
        <taxon>Bacteria</taxon>
        <taxon>Pseudomonadati</taxon>
        <taxon>Bacteroidota</taxon>
        <taxon>Cytophagia</taxon>
        <taxon>Cytophagales</taxon>
        <taxon>Flectobacillaceae</taxon>
        <taxon>Arcicella</taxon>
    </lineage>
</organism>
<dbReference type="InterPro" id="IPR029058">
    <property type="entry name" value="AB_hydrolase_fold"/>
</dbReference>
<dbReference type="SUPFAM" id="SSF53474">
    <property type="entry name" value="alpha/beta-Hydrolases"/>
    <property type="match status" value="1"/>
</dbReference>
<protein>
    <submittedName>
        <fullName evidence="3">Alpha/beta hydrolase</fullName>
    </submittedName>
</protein>
<keyword evidence="4" id="KW-1185">Reference proteome</keyword>
<reference evidence="3 4" key="1">
    <citation type="submission" date="2023-12" db="EMBL/GenBank/DDBJ databases">
        <title>Novel species of the genus Arcicella isolated from rivers.</title>
        <authorList>
            <person name="Lu H."/>
        </authorList>
    </citation>
    <scope>NUCLEOTIDE SEQUENCE [LARGE SCALE GENOMIC DNA]</scope>
    <source>
        <strain evidence="3 4">LMG 21963</strain>
    </source>
</reference>
<comment type="caution">
    <text evidence="3">The sequence shown here is derived from an EMBL/GenBank/DDBJ whole genome shotgun (WGS) entry which is preliminary data.</text>
</comment>
<evidence type="ECO:0000313" key="4">
    <source>
        <dbReference type="Proteomes" id="UP001304671"/>
    </source>
</evidence>
<sequence length="316" mass="34990">MKSILIIFLACLGLLNHAFAQNQEENIVLKQPKGVLDGTLLLPQNTKKKIPVVLIIAGSGPTDRNGNSMLNIKANSYQFLAEGFANNGIASLRYDKRGVGKSMGAMMKESDLTFETYIQDAEQWIDTLKKSNRFSKIIILGHSEGSLIGMVVAQRLTVDGYISVAGPARGIDDIIIEQTEKQILPDSVKNEVKRDFSVLKSGQKLPKLMQVFFIFSLFRPSIQPYMISWLKYVPSEEIKKVKAKALIIQGTTDIQVAENEAKLLAEANPKAKLLILAGMNHTLKDAPMDREENLKTYSNPDLPLSKGLVEGIVEFV</sequence>
<gene>
    <name evidence="3" type="ORF">VB264_01000</name>
</gene>
<dbReference type="InterPro" id="IPR053145">
    <property type="entry name" value="AB_hydrolase_Est10"/>
</dbReference>
<keyword evidence="1" id="KW-0732">Signal</keyword>
<dbReference type="PANTHER" id="PTHR43265:SF1">
    <property type="entry name" value="ESTERASE ESTD"/>
    <property type="match status" value="1"/>
</dbReference>
<dbReference type="Proteomes" id="UP001304671">
    <property type="component" value="Unassembled WGS sequence"/>
</dbReference>
<keyword evidence="3" id="KW-0378">Hydrolase</keyword>
<dbReference type="GO" id="GO:0016787">
    <property type="term" value="F:hydrolase activity"/>
    <property type="evidence" value="ECO:0007669"/>
    <property type="project" value="UniProtKB-KW"/>
</dbReference>
<feature type="chain" id="PRO_5046590709" evidence="1">
    <location>
        <begin position="21"/>
        <end position="316"/>
    </location>
</feature>
<evidence type="ECO:0000313" key="3">
    <source>
        <dbReference type="EMBL" id="MEA5256339.1"/>
    </source>
</evidence>
<accession>A0ABU5QHZ2</accession>
<evidence type="ECO:0000259" key="2">
    <source>
        <dbReference type="Pfam" id="PF12146"/>
    </source>
</evidence>
<name>A0ABU5QHZ2_9BACT</name>